<keyword evidence="3" id="KW-1185">Reference proteome</keyword>
<reference evidence="2 3" key="1">
    <citation type="submission" date="2021-11" db="EMBL/GenBank/DDBJ databases">
        <title>Seasonal and diel survey of microbial diversity of the Tyrrhenian coast.</title>
        <authorList>
            <person name="Gattoni G."/>
            <person name="Corral P."/>
        </authorList>
    </citation>
    <scope>NUCLEOTIDE SEQUENCE [LARGE SCALE GENOMIC DNA]</scope>
    <source>
        <strain evidence="2 3">Mr9</strain>
    </source>
</reference>
<name>A0ABS8GZJ1_9FLAO</name>
<evidence type="ECO:0000313" key="2">
    <source>
        <dbReference type="EMBL" id="MCC4214627.1"/>
    </source>
</evidence>
<gene>
    <name evidence="2" type="ORF">LLW17_18030</name>
</gene>
<evidence type="ECO:0000256" key="1">
    <source>
        <dbReference type="SAM" id="Phobius"/>
    </source>
</evidence>
<comment type="caution">
    <text evidence="2">The sequence shown here is derived from an EMBL/GenBank/DDBJ whole genome shotgun (WGS) entry which is preliminary data.</text>
</comment>
<dbReference type="RefSeq" id="WP_228231682.1">
    <property type="nucleotide sequence ID" value="NZ_JAJGMW010000035.1"/>
</dbReference>
<dbReference type="Proteomes" id="UP001197770">
    <property type="component" value="Unassembled WGS sequence"/>
</dbReference>
<dbReference type="EMBL" id="JAJGMW010000035">
    <property type="protein sequence ID" value="MCC4214627.1"/>
    <property type="molecule type" value="Genomic_DNA"/>
</dbReference>
<feature type="transmembrane region" description="Helical" evidence="1">
    <location>
        <begin position="65"/>
        <end position="88"/>
    </location>
</feature>
<keyword evidence="1" id="KW-0472">Membrane</keyword>
<proteinExistence type="predicted"/>
<sequence>MFKFYKDITFYALLFALVSIPLAGLYGAVFVFGIIGTPVGLLMYNYFHRHEFYGYYNRGFTRRYLIVRTWVVNFLVSPVLLLVVFLILKLIGFGALKG</sequence>
<accession>A0ABS8GZJ1</accession>
<evidence type="ECO:0000313" key="3">
    <source>
        <dbReference type="Proteomes" id="UP001197770"/>
    </source>
</evidence>
<feature type="transmembrane region" description="Helical" evidence="1">
    <location>
        <begin position="12"/>
        <end position="44"/>
    </location>
</feature>
<keyword evidence="1" id="KW-0812">Transmembrane</keyword>
<keyword evidence="1" id="KW-1133">Transmembrane helix</keyword>
<protein>
    <submittedName>
        <fullName evidence="2">Uncharacterized protein</fullName>
    </submittedName>
</protein>
<organism evidence="2 3">
    <name type="scientific">Leeuwenhoekiella parthenopeia</name>
    <dbReference type="NCBI Taxonomy" id="2890320"/>
    <lineage>
        <taxon>Bacteria</taxon>
        <taxon>Pseudomonadati</taxon>
        <taxon>Bacteroidota</taxon>
        <taxon>Flavobacteriia</taxon>
        <taxon>Flavobacteriales</taxon>
        <taxon>Flavobacteriaceae</taxon>
        <taxon>Leeuwenhoekiella</taxon>
    </lineage>
</organism>